<accession>A0A2R6A931</accession>
<dbReference type="InterPro" id="IPR018973">
    <property type="entry name" value="MZB"/>
</dbReference>
<keyword evidence="1" id="KW-0547">Nucleotide-binding</keyword>
<dbReference type="CDD" id="cd18797">
    <property type="entry name" value="SF2_C_Hrq"/>
    <property type="match status" value="1"/>
</dbReference>
<dbReference type="InterPro" id="IPR014001">
    <property type="entry name" value="Helicase_ATP-bd"/>
</dbReference>
<organism evidence="5 6">
    <name type="scientific">Candidatus Marsarchaeota G1 archaeon OSP_D</name>
    <dbReference type="NCBI Taxonomy" id="1978155"/>
    <lineage>
        <taxon>Archaea</taxon>
        <taxon>Candidatus Marsarchaeota</taxon>
        <taxon>Candidatus Marsarchaeota group 1</taxon>
    </lineage>
</organism>
<dbReference type="SMART" id="SM00487">
    <property type="entry name" value="DEXDc"/>
    <property type="match status" value="1"/>
</dbReference>
<dbReference type="GO" id="GO:0003676">
    <property type="term" value="F:nucleic acid binding"/>
    <property type="evidence" value="ECO:0007669"/>
    <property type="project" value="InterPro"/>
</dbReference>
<dbReference type="SUPFAM" id="SSF52540">
    <property type="entry name" value="P-loop containing nucleoside triphosphate hydrolases"/>
    <property type="match status" value="1"/>
</dbReference>
<dbReference type="InterPro" id="IPR055227">
    <property type="entry name" value="HRQ1_WHD"/>
</dbReference>
<dbReference type="Proteomes" id="UP000240880">
    <property type="component" value="Unassembled WGS sequence"/>
</dbReference>
<evidence type="ECO:0000313" key="6">
    <source>
        <dbReference type="Proteomes" id="UP000240880"/>
    </source>
</evidence>
<dbReference type="GO" id="GO:0036297">
    <property type="term" value="P:interstrand cross-link repair"/>
    <property type="evidence" value="ECO:0007669"/>
    <property type="project" value="TreeGrafter"/>
</dbReference>
<keyword evidence="2" id="KW-0067">ATP-binding</keyword>
<dbReference type="GO" id="GO:0006289">
    <property type="term" value="P:nucleotide-excision repair"/>
    <property type="evidence" value="ECO:0007669"/>
    <property type="project" value="TreeGrafter"/>
</dbReference>
<evidence type="ECO:0000313" key="5">
    <source>
        <dbReference type="EMBL" id="PSN82838.1"/>
    </source>
</evidence>
<protein>
    <recommendedName>
        <fullName evidence="7">DEAD/DEAH box helicase</fullName>
    </recommendedName>
</protein>
<dbReference type="InterPro" id="IPR027417">
    <property type="entry name" value="P-loop_NTPase"/>
</dbReference>
<dbReference type="GO" id="GO:0005524">
    <property type="term" value="F:ATP binding"/>
    <property type="evidence" value="ECO:0007669"/>
    <property type="project" value="UniProtKB-KW"/>
</dbReference>
<evidence type="ECO:0000259" key="4">
    <source>
        <dbReference type="PROSITE" id="PS51194"/>
    </source>
</evidence>
<dbReference type="PROSITE" id="PS51192">
    <property type="entry name" value="HELICASE_ATP_BIND_1"/>
    <property type="match status" value="1"/>
</dbReference>
<evidence type="ECO:0008006" key="7">
    <source>
        <dbReference type="Google" id="ProtNLM"/>
    </source>
</evidence>
<dbReference type="Gene3D" id="3.40.50.300">
    <property type="entry name" value="P-loop containing nucleotide triphosphate hydrolases"/>
    <property type="match status" value="2"/>
</dbReference>
<feature type="domain" description="Helicase C-terminal" evidence="4">
    <location>
        <begin position="271"/>
        <end position="423"/>
    </location>
</feature>
<evidence type="ECO:0000256" key="1">
    <source>
        <dbReference type="ARBA" id="ARBA00022741"/>
    </source>
</evidence>
<reference evidence="5 6" key="1">
    <citation type="submission" date="2017-04" db="EMBL/GenBank/DDBJ databases">
        <title>Novel microbial lineages endemic to geothermal iron-oxide mats fill important gaps in the evolutionary history of Archaea.</title>
        <authorList>
            <person name="Jay Z.J."/>
            <person name="Beam J.P."/>
            <person name="Dlakic M."/>
            <person name="Rusch D.B."/>
            <person name="Kozubal M.A."/>
            <person name="Inskeep W.P."/>
        </authorList>
    </citation>
    <scope>NUCLEOTIDE SEQUENCE [LARGE SCALE GENOMIC DNA]</scope>
    <source>
        <strain evidence="5">OSP_D</strain>
    </source>
</reference>
<dbReference type="AlphaFoldDB" id="A0A2R6A931"/>
<dbReference type="GO" id="GO:0043138">
    <property type="term" value="F:3'-5' DNA helicase activity"/>
    <property type="evidence" value="ECO:0007669"/>
    <property type="project" value="TreeGrafter"/>
</dbReference>
<dbReference type="PANTHER" id="PTHR47957:SF3">
    <property type="entry name" value="ATP-DEPENDENT HELICASE HRQ1"/>
    <property type="match status" value="1"/>
</dbReference>
<evidence type="ECO:0000256" key="2">
    <source>
        <dbReference type="ARBA" id="ARBA00022840"/>
    </source>
</evidence>
<evidence type="ECO:0000259" key="3">
    <source>
        <dbReference type="PROSITE" id="PS51192"/>
    </source>
</evidence>
<dbReference type="Pfam" id="PF00270">
    <property type="entry name" value="DEAD"/>
    <property type="match status" value="1"/>
</dbReference>
<dbReference type="Pfam" id="PF09369">
    <property type="entry name" value="MZB"/>
    <property type="match status" value="1"/>
</dbReference>
<dbReference type="InterPro" id="IPR011545">
    <property type="entry name" value="DEAD/DEAH_box_helicase_dom"/>
</dbReference>
<dbReference type="Pfam" id="PF22982">
    <property type="entry name" value="WHD_HRQ1"/>
    <property type="match status" value="1"/>
</dbReference>
<feature type="domain" description="Helicase ATP-binding" evidence="3">
    <location>
        <begin position="61"/>
        <end position="238"/>
    </location>
</feature>
<comment type="caution">
    <text evidence="5">The sequence shown here is derived from an EMBL/GenBank/DDBJ whole genome shotgun (WGS) entry which is preliminary data.</text>
</comment>
<dbReference type="Pfam" id="PF00271">
    <property type="entry name" value="Helicase_C"/>
    <property type="match status" value="1"/>
</dbReference>
<dbReference type="PANTHER" id="PTHR47957">
    <property type="entry name" value="ATP-DEPENDENT HELICASE HRQ1"/>
    <property type="match status" value="1"/>
</dbReference>
<sequence length="750" mass="84517">MSVEQVLRQFELERHLKQRVAYTKVIEEKKACHCEISLKEPFQRYLKAKGIRLYSHQCKVIELLRAGKNVIITTPTASGKTLAFSLPVFEKVVEGASALYIYPTKALTNDQLKFIKEVEELAGLQLFPAIYDGDTPTSKRGEIREKARIVLTNPYELHQVLPWHAKWQRFFKSVKFVVLDEAHRYRGVFGSNVALLLRRLRRVCERYGSNPQFVLSSATLANPLEFSKELVGLDFELVSEDGSPRGRKYFILYNPYFDGKGTLSAHQETAKLLELFVKNGVHTLVFTVSRKMAELIARWTRQNLKASNLPEHVVSSYRAGYLPEERRQIENALKKGELLGVVSTNALELGIDIGSLDAVIISGYPGTVISTWQQAGRAGRGLEQSLAVLVAFQNPLDQFFMRHPEAFFGKPHEHAIINTKNPYILSAHALCAASEFPLKQEDKKFFGEELSVLTKKLCESGLLRETRHGFVYAGTVRATELAKLDNISNEVFRVLCDGKLLETLDVYHAYREAHEGAVLLHQAESYLVKKFDLQNKVVEVTKMELDYHTEPLYTTDITVVNELRALKHGEQEVHLGEVSVTEQYIGYKIVKYDDVVAIRALELPPLSFNSVALWYTIDELTVKKIEEESLDLAGGLHAAEHAMIGVMPFHVLCDRWDIGGVSTPLHPYTGEPTIFIYDGYEGGIGISEKAAELFPELVRTTLQVVSECGCERGCPACIYSPKCGNDNRPLDKRAAKLILESVLRKLTSEV</sequence>
<dbReference type="EMBL" id="NEXC01000049">
    <property type="protein sequence ID" value="PSN82838.1"/>
    <property type="molecule type" value="Genomic_DNA"/>
</dbReference>
<dbReference type="CDD" id="cd17923">
    <property type="entry name" value="DEXHc_Hrq1-like"/>
    <property type="match status" value="1"/>
</dbReference>
<dbReference type="PROSITE" id="PS51194">
    <property type="entry name" value="HELICASE_CTER"/>
    <property type="match status" value="1"/>
</dbReference>
<dbReference type="SMART" id="SM00490">
    <property type="entry name" value="HELICc"/>
    <property type="match status" value="1"/>
</dbReference>
<proteinExistence type="predicted"/>
<name>A0A2R6A931_9ARCH</name>
<gene>
    <name evidence="5" type="ORF">B9Q01_06835</name>
</gene>
<dbReference type="InterPro" id="IPR001650">
    <property type="entry name" value="Helicase_C-like"/>
</dbReference>